<dbReference type="EMBL" id="JBGBZJ010000001">
    <property type="protein sequence ID" value="MEY9451075.1"/>
    <property type="molecule type" value="Genomic_DNA"/>
</dbReference>
<evidence type="ECO:0000313" key="3">
    <source>
        <dbReference type="Proteomes" id="UP001565369"/>
    </source>
</evidence>
<evidence type="ECO:0000256" key="1">
    <source>
        <dbReference type="SAM" id="MobiDB-lite"/>
    </source>
</evidence>
<keyword evidence="3" id="KW-1185">Reference proteome</keyword>
<gene>
    <name evidence="2" type="ORF">ABIG07_000023</name>
</gene>
<feature type="compositionally biased region" description="Basic and acidic residues" evidence="1">
    <location>
        <begin position="74"/>
        <end position="90"/>
    </location>
</feature>
<comment type="caution">
    <text evidence="2">The sequence shown here is derived from an EMBL/GenBank/DDBJ whole genome shotgun (WGS) entry which is preliminary data.</text>
</comment>
<dbReference type="Proteomes" id="UP001565369">
    <property type="component" value="Unassembled WGS sequence"/>
</dbReference>
<feature type="region of interest" description="Disordered" evidence="1">
    <location>
        <begin position="1"/>
        <end position="30"/>
    </location>
</feature>
<evidence type="ECO:0000313" key="2">
    <source>
        <dbReference type="EMBL" id="MEY9451075.1"/>
    </source>
</evidence>
<feature type="compositionally biased region" description="Basic and acidic residues" evidence="1">
    <location>
        <begin position="21"/>
        <end position="30"/>
    </location>
</feature>
<reference evidence="2 3" key="1">
    <citation type="submission" date="2024-07" db="EMBL/GenBank/DDBJ databases">
        <title>Genomic Encyclopedia of Type Strains, Phase V (KMG-V): Genome sequencing to study the core and pangenomes of soil and plant-associated prokaryotes.</title>
        <authorList>
            <person name="Whitman W."/>
        </authorList>
    </citation>
    <scope>NUCLEOTIDE SEQUENCE [LARGE SCALE GENOMIC DNA]</scope>
    <source>
        <strain evidence="2 3">USDA 152</strain>
    </source>
</reference>
<feature type="region of interest" description="Disordered" evidence="1">
    <location>
        <begin position="74"/>
        <end position="98"/>
    </location>
</feature>
<sequence length="147" mass="16566">MQSWRSFDETSWPRPSMAPDSEARTSLRASDLDRREVAGIRFDESQRCRIDLGEKPGEARHEVLVRFIADLEHGPRRIPDPHGEHRHENRIAPTLGRQPRKMAAENVAGLLARDQQQVGDVGLLSRMPTGEAFLISGSYAPRPPHIS</sequence>
<organism evidence="2 3">
    <name type="scientific">Bradyrhizobium ottawaense</name>
    <dbReference type="NCBI Taxonomy" id="931866"/>
    <lineage>
        <taxon>Bacteria</taxon>
        <taxon>Pseudomonadati</taxon>
        <taxon>Pseudomonadota</taxon>
        <taxon>Alphaproteobacteria</taxon>
        <taxon>Hyphomicrobiales</taxon>
        <taxon>Nitrobacteraceae</taxon>
        <taxon>Bradyrhizobium</taxon>
    </lineage>
</organism>
<accession>A0ABV4FHM1</accession>
<name>A0ABV4FHM1_9BRAD</name>
<proteinExistence type="predicted"/>
<protein>
    <submittedName>
        <fullName evidence="2">Uncharacterized protein</fullName>
    </submittedName>
</protein>
<dbReference type="RefSeq" id="WP_157158463.1">
    <property type="nucleotide sequence ID" value="NZ_JBGBZG010000001.1"/>
</dbReference>